<dbReference type="KEGG" id="mfi:DSM1535_1395"/>
<keyword evidence="1" id="KW-0472">Membrane</keyword>
<evidence type="ECO:0000313" key="5">
    <source>
        <dbReference type="EMBL" id="MBF4474919.1"/>
    </source>
</evidence>
<dbReference type="OrthoDB" id="70868at2157"/>
<dbReference type="Pfam" id="PF20589">
    <property type="entry name" value="DUF6790"/>
    <property type="match status" value="1"/>
</dbReference>
<evidence type="ECO:0000313" key="4">
    <source>
        <dbReference type="EMBL" id="CEL23695.1"/>
    </source>
</evidence>
<dbReference type="EMBL" id="CP006933">
    <property type="protein sequence ID" value="AIS30910.1"/>
    <property type="molecule type" value="Genomic_DNA"/>
</dbReference>
<accession>A0A089ZDL2</accession>
<dbReference type="Proteomes" id="UP000062768">
    <property type="component" value="Chromosome I"/>
</dbReference>
<dbReference type="PATRIC" id="fig|2162.10.peg.37"/>
<dbReference type="InterPro" id="IPR046740">
    <property type="entry name" value="DUF6790"/>
</dbReference>
<sequence>MDTAYIWLVLGIIIALVMLGVQFYSKRALTLKRIIGTTLLSLLVVTVGLGSIWASIGHSLFANQVASTIGWAPGSPFQQEVAFANLAFGVLGILCIWIRGNFWTATVIGVSIFLLGDAIGHISNILVTGNYATGNAGAVLVLDILVPLLLIGLLVAYKILEERAVRSAIKSLERSL</sequence>
<feature type="transmembrane region" description="Helical" evidence="1">
    <location>
        <begin position="6"/>
        <end position="25"/>
    </location>
</feature>
<dbReference type="Proteomes" id="UP000606900">
    <property type="component" value="Unassembled WGS sequence"/>
</dbReference>
<evidence type="ECO:0000313" key="6">
    <source>
        <dbReference type="Proteomes" id="UP000029661"/>
    </source>
</evidence>
<feature type="transmembrane region" description="Helical" evidence="1">
    <location>
        <begin position="81"/>
        <end position="98"/>
    </location>
</feature>
<reference evidence="3" key="2">
    <citation type="submission" date="2014-08" db="EMBL/GenBank/DDBJ databases">
        <authorList>
            <person name="Wibberg D."/>
        </authorList>
    </citation>
    <scope>NUCLEOTIDE SEQUENCE</scope>
</reference>
<evidence type="ECO:0000313" key="7">
    <source>
        <dbReference type="Proteomes" id="UP000062768"/>
    </source>
</evidence>
<dbReference type="AlphaFoldDB" id="A0A089ZDL2"/>
<keyword evidence="1" id="KW-1133">Transmembrane helix</keyword>
<dbReference type="EMBL" id="JADIIL010000019">
    <property type="protein sequence ID" value="MBF4474919.1"/>
    <property type="molecule type" value="Genomic_DNA"/>
</dbReference>
<feature type="transmembrane region" description="Helical" evidence="1">
    <location>
        <begin position="105"/>
        <end position="127"/>
    </location>
</feature>
<reference evidence="4" key="3">
    <citation type="submission" date="2014-09" db="EMBL/GenBank/DDBJ databases">
        <authorList>
            <person name="Bishop-Lilly K.A."/>
            <person name="Broomall S.M."/>
            <person name="Chain P.S."/>
            <person name="Chertkov O."/>
            <person name="Coyne S.R."/>
            <person name="Daligault H.E."/>
            <person name="Davenport K.W."/>
            <person name="Erkkila T."/>
            <person name="Frey K.G."/>
            <person name="Gibbons H.S."/>
            <person name="Gu W."/>
            <person name="Jaissle J."/>
            <person name="Johnson S.L."/>
            <person name="Koroleva G.I."/>
            <person name="Ladner J.T."/>
            <person name="Lo C.-C."/>
            <person name="Minogue T.D."/>
            <person name="Munk C."/>
            <person name="Palacios G.F."/>
            <person name="Redden C.L."/>
            <person name="Rosenzweig C.N."/>
            <person name="Scholz M.B."/>
            <person name="Teshima H."/>
            <person name="Xu Y."/>
        </authorList>
    </citation>
    <scope>NUCLEOTIDE SEQUENCE</scope>
    <source>
        <strain evidence="4">Mb9</strain>
    </source>
</reference>
<dbReference type="GeneID" id="26738311"/>
<evidence type="ECO:0000313" key="2">
    <source>
        <dbReference type="EMBL" id="AIS30910.1"/>
    </source>
</evidence>
<proteinExistence type="predicted"/>
<name>A0A089ZDL2_METFO</name>
<reference evidence="2" key="1">
    <citation type="submission" date="2013-12" db="EMBL/GenBank/DDBJ databases">
        <title>The complete genome sequence of Methanobacterium sp. BRM9.</title>
        <authorList>
            <consortium name="Pastoral Greenhouse Gas Research Consortium"/>
            <person name="Kelly W.J."/>
            <person name="Leahy S.C."/>
            <person name="Perry R."/>
            <person name="Li D."/>
            <person name="Altermann E."/>
            <person name="Lambie S.C."/>
            <person name="Attwood G.T."/>
        </authorList>
    </citation>
    <scope>NUCLEOTIDE SEQUENCE [LARGE SCALE GENOMIC DNA]</scope>
    <source>
        <strain evidence="2">BRM9</strain>
    </source>
</reference>
<dbReference type="EMBL" id="LN734822">
    <property type="protein sequence ID" value="CEL23695.1"/>
    <property type="molecule type" value="Genomic_DNA"/>
</dbReference>
<feature type="transmembrane region" description="Helical" evidence="1">
    <location>
        <begin position="37"/>
        <end position="61"/>
    </location>
</feature>
<dbReference type="STRING" id="2162.BRM9_0077"/>
<reference evidence="5" key="4">
    <citation type="submission" date="2020-10" db="EMBL/GenBank/DDBJ databases">
        <title>Dehalococcoides mccartyi of a TCE/Cr reducing biochatode.</title>
        <authorList>
            <person name="Matturro B."/>
        </authorList>
    </citation>
    <scope>NUCLEOTIDE SEQUENCE</scope>
    <source>
        <strain evidence="5">Bin2</strain>
    </source>
</reference>
<dbReference type="EMBL" id="LN515531">
    <property type="protein sequence ID" value="CEA13729.1"/>
    <property type="molecule type" value="Genomic_DNA"/>
</dbReference>
<dbReference type="RefSeq" id="WP_048072908.1">
    <property type="nucleotide sequence ID" value="NZ_CALCVY010000048.1"/>
</dbReference>
<dbReference type="Proteomes" id="UP000029661">
    <property type="component" value="Chromosome"/>
</dbReference>
<feature type="transmembrane region" description="Helical" evidence="1">
    <location>
        <begin position="139"/>
        <end position="160"/>
    </location>
</feature>
<keyword evidence="7" id="KW-1185">Reference proteome</keyword>
<organism evidence="2 6">
    <name type="scientific">Methanobacterium formicicum</name>
    <dbReference type="NCBI Taxonomy" id="2162"/>
    <lineage>
        <taxon>Archaea</taxon>
        <taxon>Methanobacteriati</taxon>
        <taxon>Methanobacteriota</taxon>
        <taxon>Methanomada group</taxon>
        <taxon>Methanobacteria</taxon>
        <taxon>Methanobacteriales</taxon>
        <taxon>Methanobacteriaceae</taxon>
        <taxon>Methanobacterium</taxon>
    </lineage>
</organism>
<keyword evidence="1" id="KW-0812">Transmembrane</keyword>
<gene>
    <name evidence="2" type="ORF">BRM9_0077</name>
    <name evidence="3" type="ORF">DSM1535_1395</name>
    <name evidence="5" type="ORF">ISP06_05535</name>
    <name evidence="4" type="ORF">MB9_0038</name>
</gene>
<evidence type="ECO:0000313" key="3">
    <source>
        <dbReference type="EMBL" id="CEA13729.1"/>
    </source>
</evidence>
<evidence type="ECO:0000256" key="1">
    <source>
        <dbReference type="SAM" id="Phobius"/>
    </source>
</evidence>
<dbReference type="KEGG" id="mfc:BRM9_0077"/>
<protein>
    <submittedName>
        <fullName evidence="3">Putative membrane protein</fullName>
    </submittedName>
</protein>